<organism evidence="2 3">
    <name type="scientific">Clostridium frigidicarnis</name>
    <dbReference type="NCBI Taxonomy" id="84698"/>
    <lineage>
        <taxon>Bacteria</taxon>
        <taxon>Bacillati</taxon>
        <taxon>Bacillota</taxon>
        <taxon>Clostridia</taxon>
        <taxon>Eubacteriales</taxon>
        <taxon>Clostridiaceae</taxon>
        <taxon>Clostridium</taxon>
    </lineage>
</organism>
<evidence type="ECO:0000313" key="3">
    <source>
        <dbReference type="Proteomes" id="UP000198619"/>
    </source>
</evidence>
<feature type="transmembrane region" description="Helical" evidence="1">
    <location>
        <begin position="342"/>
        <end position="362"/>
    </location>
</feature>
<dbReference type="OrthoDB" id="1677957at2"/>
<dbReference type="AlphaFoldDB" id="A0A1I0V1B2"/>
<dbReference type="STRING" id="84698.SAMN04488528_100186"/>
<evidence type="ECO:0000313" key="2">
    <source>
        <dbReference type="EMBL" id="SFA70098.1"/>
    </source>
</evidence>
<name>A0A1I0V1B2_9CLOT</name>
<evidence type="ECO:0000256" key="1">
    <source>
        <dbReference type="SAM" id="Phobius"/>
    </source>
</evidence>
<accession>A0A1I0V1B2</accession>
<feature type="transmembrane region" description="Helical" evidence="1">
    <location>
        <begin position="369"/>
        <end position="394"/>
    </location>
</feature>
<keyword evidence="3" id="KW-1185">Reference proteome</keyword>
<proteinExistence type="predicted"/>
<dbReference type="RefSeq" id="WP_090037592.1">
    <property type="nucleotide sequence ID" value="NZ_FOKI01000001.1"/>
</dbReference>
<reference evidence="2 3" key="1">
    <citation type="submission" date="2016-10" db="EMBL/GenBank/DDBJ databases">
        <authorList>
            <person name="de Groot N.N."/>
        </authorList>
    </citation>
    <scope>NUCLEOTIDE SEQUENCE [LARGE SCALE GENOMIC DNA]</scope>
    <source>
        <strain evidence="2 3">DSM 12271</strain>
    </source>
</reference>
<evidence type="ECO:0008006" key="4">
    <source>
        <dbReference type="Google" id="ProtNLM"/>
    </source>
</evidence>
<keyword evidence="1" id="KW-1133">Transmembrane helix</keyword>
<sequence length="816" mass="91579">MGKTIGVALTLKDMFSPTLTKAIENSKKFGEQAKKATDVFHKSKWDTETRRAFDKVAKGAESFNNKFNGVAKNVLKYGSMIGGAITGLSLKAGFEEAFNMEGYRTQLETATKDTQKASELMQEAVAFANSTPFQTGEVVEATAKMEMYGLSSRRWLKDVADMAGSTNKSIDQATEAMADIAVGEFERIKEFGIKKDQILLESNKRYGEGVVINAKGQVVDQAKLMDTVQAMMQEKFKGGSERLAQTTKGLWSTIQGISKNAFASILGAQSDGTIKAGSLLDKIKEKALQLAETLQKWQSDGTLDNIAKKFTDGFTKAYETIKNVFNFISEHKEVIITITEIGIAWIGVIKIFLTTLAIIDIFKKIGSAIAFLGAPIGLTVFIIMALVAVGVVLWRNWDKIKEKAGELGEWISNKFEYIKNSIVNAWKYCIDKTLNFFKWIGNSISEFFTWAINGVVEFFKWIGNGIANFFKWVVELIPKLINAIINWFKELPNKIAYVLGFIVGKFIKWGAALSLWVAIEVPKIVNAIIKWFKDLPSNIWNWLVATWNKFREWAINLTIWASTEISNFIEFLISWFAQLPGRIWGWLVETWNKFIEWGANLLEWAGTAMGELIDSIIEWICQLPGRIWDWLVECWNKFIDWGTNLGEWASGWAPSFISDLLGWFVDLPGKFFDIGENIIKGIWDGIKSCAGWLKAKAGEFFDSFVQGIKDGLGIHSPSRLFADEVGKFIPQGIELGFRMEMPSALANMKSQALSMSHEISIGTKNQIGSSSNKNINKEPIIYVNITIQGNMIGNEEYMDQTGDYLINRIKTDLLNV</sequence>
<keyword evidence="1" id="KW-0472">Membrane</keyword>
<dbReference type="Proteomes" id="UP000198619">
    <property type="component" value="Unassembled WGS sequence"/>
</dbReference>
<keyword evidence="1" id="KW-0812">Transmembrane</keyword>
<gene>
    <name evidence="2" type="ORF">SAMN04488528_100186</name>
</gene>
<dbReference type="EMBL" id="FOKI01000001">
    <property type="protein sequence ID" value="SFA70098.1"/>
    <property type="molecule type" value="Genomic_DNA"/>
</dbReference>
<protein>
    <recommendedName>
        <fullName evidence="4">Phage-related protein</fullName>
    </recommendedName>
</protein>